<feature type="compositionally biased region" description="Basic and acidic residues" evidence="3">
    <location>
        <begin position="182"/>
        <end position="194"/>
    </location>
</feature>
<organism evidence="5 6">
    <name type="scientific">Limulus polyphemus</name>
    <name type="common">Atlantic horseshoe crab</name>
    <dbReference type="NCBI Taxonomy" id="6850"/>
    <lineage>
        <taxon>Eukaryota</taxon>
        <taxon>Metazoa</taxon>
        <taxon>Ecdysozoa</taxon>
        <taxon>Arthropoda</taxon>
        <taxon>Chelicerata</taxon>
        <taxon>Merostomata</taxon>
        <taxon>Xiphosura</taxon>
        <taxon>Limulidae</taxon>
        <taxon>Limulus</taxon>
    </lineage>
</organism>
<proteinExistence type="predicted"/>
<sequence>MSERELEQFDEDSESEDDEDYVPSGDDSESEASVDEHLLSNENHDDENTYKKSGKAKIKNLGVNIRRTRRKGIQLEEDYSLKKSPKHDTELDDKETSPKQNEKQKADVLWSDFLNDVNPPTKSGSQKLCCAEESSSTVSKGDKVTNNTDLAKSTKIAITKEYDFAGELVTITKEVEASSKEAKQFLGKEEKSGEHSNSQIKSTQALPKSVKRLGVTSVLGQLSKKPKMSALEKSKLDWSTFKEKEGIGEELNQFLKSKDGYLDRQAFLQRVDHRQFEIEKTMRLGSHSNR</sequence>
<dbReference type="PANTHER" id="PTHR48407">
    <property type="entry name" value="CRANIOFACIAL DEVELOPMENT PROTEIN 1"/>
    <property type="match status" value="1"/>
</dbReference>
<dbReference type="Proteomes" id="UP000694941">
    <property type="component" value="Unplaced"/>
</dbReference>
<evidence type="ECO:0000256" key="1">
    <source>
        <dbReference type="ARBA" id="ARBA00019033"/>
    </source>
</evidence>
<dbReference type="PANTHER" id="PTHR48407:SF1">
    <property type="entry name" value="CRANIOFACIAL DEVELOPMENT PROTEIN 1"/>
    <property type="match status" value="1"/>
</dbReference>
<protein>
    <recommendedName>
        <fullName evidence="1">Craniofacial development protein 1</fullName>
    </recommendedName>
    <alternativeName>
        <fullName evidence="2">Bucentaur</fullName>
    </alternativeName>
</protein>
<dbReference type="RefSeq" id="XP_022250162.1">
    <property type="nucleotide sequence ID" value="XM_022394454.1"/>
</dbReference>
<reference evidence="6 7" key="1">
    <citation type="submission" date="2025-05" db="UniProtKB">
        <authorList>
            <consortium name="RefSeq"/>
        </authorList>
    </citation>
    <scope>IDENTIFICATION</scope>
    <source>
        <tissue evidence="6 7">Muscle</tissue>
    </source>
</reference>
<feature type="compositionally biased region" description="Acidic residues" evidence="3">
    <location>
        <begin position="8"/>
        <end position="33"/>
    </location>
</feature>
<accession>A0ABM1BHP1</accession>
<evidence type="ECO:0000259" key="4">
    <source>
        <dbReference type="PROSITE" id="PS51279"/>
    </source>
</evidence>
<keyword evidence="5" id="KW-1185">Reference proteome</keyword>
<evidence type="ECO:0000313" key="7">
    <source>
        <dbReference type="RefSeq" id="XP_022250162.1"/>
    </source>
</evidence>
<dbReference type="RefSeq" id="XP_013782197.1">
    <property type="nucleotide sequence ID" value="XM_013926743.2"/>
</dbReference>
<feature type="region of interest" description="Disordered" evidence="3">
    <location>
        <begin position="1"/>
        <end position="146"/>
    </location>
</feature>
<feature type="compositionally biased region" description="Polar residues" evidence="3">
    <location>
        <begin position="195"/>
        <end position="206"/>
    </location>
</feature>
<feature type="domain" description="BCNT-C" evidence="4">
    <location>
        <begin position="209"/>
        <end position="289"/>
    </location>
</feature>
<dbReference type="GeneID" id="106466458"/>
<evidence type="ECO:0000313" key="5">
    <source>
        <dbReference type="Proteomes" id="UP000694941"/>
    </source>
</evidence>
<feature type="compositionally biased region" description="Basic and acidic residues" evidence="3">
    <location>
        <begin position="34"/>
        <end position="50"/>
    </location>
</feature>
<dbReference type="Pfam" id="PF07572">
    <property type="entry name" value="BCNT"/>
    <property type="match status" value="1"/>
</dbReference>
<dbReference type="PROSITE" id="PS51279">
    <property type="entry name" value="BCNT_C"/>
    <property type="match status" value="1"/>
</dbReference>
<dbReference type="InterPro" id="IPR027124">
    <property type="entry name" value="Swc5/CFDP1/2"/>
</dbReference>
<feature type="compositionally biased region" description="Basic and acidic residues" evidence="3">
    <location>
        <begin position="86"/>
        <end position="106"/>
    </location>
</feature>
<evidence type="ECO:0000313" key="6">
    <source>
        <dbReference type="RefSeq" id="XP_013782197.1"/>
    </source>
</evidence>
<feature type="region of interest" description="Disordered" evidence="3">
    <location>
        <begin position="182"/>
        <end position="206"/>
    </location>
</feature>
<gene>
    <name evidence="6 7" type="primary">LOC106466458</name>
</gene>
<name>A0ABM1BHP1_LIMPO</name>
<evidence type="ECO:0000256" key="3">
    <source>
        <dbReference type="SAM" id="MobiDB-lite"/>
    </source>
</evidence>
<evidence type="ECO:0000256" key="2">
    <source>
        <dbReference type="ARBA" id="ARBA00030244"/>
    </source>
</evidence>
<dbReference type="InterPro" id="IPR011421">
    <property type="entry name" value="BCNT-C"/>
</dbReference>
<feature type="compositionally biased region" description="Polar residues" evidence="3">
    <location>
        <begin position="133"/>
        <end position="146"/>
    </location>
</feature>